<feature type="binding site" evidence="7">
    <location>
        <begin position="171"/>
        <end position="172"/>
    </location>
    <ligand>
        <name>S-adenosyl-L-methionine</name>
        <dbReference type="ChEBI" id="CHEBI:59789"/>
    </ligand>
</feature>
<organism evidence="8 9">
    <name type="scientific">Trypanosoma cruzi Dm28c</name>
    <dbReference type="NCBI Taxonomy" id="1416333"/>
    <lineage>
        <taxon>Eukaryota</taxon>
        <taxon>Discoba</taxon>
        <taxon>Euglenozoa</taxon>
        <taxon>Kinetoplastea</taxon>
        <taxon>Metakinetoplastina</taxon>
        <taxon>Trypanosomatida</taxon>
        <taxon>Trypanosomatidae</taxon>
        <taxon>Trypanosoma</taxon>
        <taxon>Schizotrypanum</taxon>
    </lineage>
</organism>
<feature type="binding site" evidence="7">
    <location>
        <position position="197"/>
    </location>
    <ligand>
        <name>S-adenosyl-L-methionine</name>
        <dbReference type="ChEBI" id="CHEBI:59789"/>
    </ligand>
</feature>
<dbReference type="Pfam" id="PF04072">
    <property type="entry name" value="LCM"/>
    <property type="match status" value="1"/>
</dbReference>
<evidence type="ECO:0000256" key="7">
    <source>
        <dbReference type="PIRSR" id="PIRSR016305-1"/>
    </source>
</evidence>
<comment type="catalytic activity">
    <reaction evidence="1 6">
        <text>[phosphatase 2A protein]-C-terminal L-leucine + S-adenosyl-L-methionine = [phosphatase 2A protein]-C-terminal L-leucine methyl ester + S-adenosyl-L-homocysteine</text>
        <dbReference type="Rhea" id="RHEA:48544"/>
        <dbReference type="Rhea" id="RHEA-COMP:12134"/>
        <dbReference type="Rhea" id="RHEA-COMP:12135"/>
        <dbReference type="ChEBI" id="CHEBI:57856"/>
        <dbReference type="ChEBI" id="CHEBI:59789"/>
        <dbReference type="ChEBI" id="CHEBI:90516"/>
        <dbReference type="ChEBI" id="CHEBI:90517"/>
        <dbReference type="EC" id="2.1.1.233"/>
    </reaction>
</comment>
<dbReference type="OrthoDB" id="203237at2759"/>
<dbReference type="InterPro" id="IPR016651">
    <property type="entry name" value="LCMT1"/>
</dbReference>
<gene>
    <name evidence="8" type="ORF">TCDM_01238</name>
</gene>
<comment type="caution">
    <text evidence="8">The sequence shown here is derived from an EMBL/GenBank/DDBJ whole genome shotgun (WGS) entry which is preliminary data.</text>
</comment>
<evidence type="ECO:0000256" key="6">
    <source>
        <dbReference type="PIRNR" id="PIRNR016305"/>
    </source>
</evidence>
<evidence type="ECO:0000313" key="8">
    <source>
        <dbReference type="EMBL" id="ESS70114.1"/>
    </source>
</evidence>
<keyword evidence="4 6" id="KW-0808">Transferase</keyword>
<dbReference type="InterPro" id="IPR007213">
    <property type="entry name" value="Ppm1/Ppm2/Tcmp"/>
</dbReference>
<evidence type="ECO:0000313" key="9">
    <source>
        <dbReference type="Proteomes" id="UP000017861"/>
    </source>
</evidence>
<dbReference type="EC" id="2.1.1.233" evidence="6"/>
<dbReference type="PANTHER" id="PTHR13600">
    <property type="entry name" value="LEUCINE CARBOXYL METHYLTRANSFERASE"/>
    <property type="match status" value="1"/>
</dbReference>
<keyword evidence="5 6" id="KW-0949">S-adenosyl-L-methionine</keyword>
<feature type="binding site" evidence="7">
    <location>
        <position position="86"/>
    </location>
    <ligand>
        <name>S-adenosyl-L-methionine</name>
        <dbReference type="ChEBI" id="CHEBI:59789"/>
    </ligand>
</feature>
<feature type="binding site" evidence="7">
    <location>
        <position position="113"/>
    </location>
    <ligand>
        <name>S-adenosyl-L-methionine</name>
        <dbReference type="ChEBI" id="CHEBI:59789"/>
    </ligand>
</feature>
<name>V5BQK9_TRYCR</name>
<evidence type="ECO:0000256" key="1">
    <source>
        <dbReference type="ARBA" id="ARBA00000724"/>
    </source>
</evidence>
<evidence type="ECO:0000256" key="4">
    <source>
        <dbReference type="ARBA" id="ARBA00022679"/>
    </source>
</evidence>
<dbReference type="SUPFAM" id="SSF53335">
    <property type="entry name" value="S-adenosyl-L-methionine-dependent methyltransferases"/>
    <property type="match status" value="1"/>
</dbReference>
<dbReference type="PANTHER" id="PTHR13600:SF21">
    <property type="entry name" value="LEUCINE CARBOXYL METHYLTRANSFERASE 1"/>
    <property type="match status" value="1"/>
</dbReference>
<dbReference type="EMBL" id="AYLP01000007">
    <property type="protein sequence ID" value="ESS70114.1"/>
    <property type="molecule type" value="Genomic_DNA"/>
</dbReference>
<dbReference type="InterPro" id="IPR029063">
    <property type="entry name" value="SAM-dependent_MTases_sf"/>
</dbReference>
<dbReference type="GO" id="GO:0018423">
    <property type="term" value="F:protein C-terminal leucine carboxyl O-methyltransferase activity"/>
    <property type="evidence" value="ECO:0007669"/>
    <property type="project" value="UniProtKB-EC"/>
</dbReference>
<keyword evidence="3 6" id="KW-0489">Methyltransferase</keyword>
<comment type="similarity">
    <text evidence="2 6">Belongs to the methyltransferase superfamily. LCMT family.</text>
</comment>
<comment type="function">
    <text evidence="6">Methylates the carboxyl group of the C-terminal leucine residue of protein phosphatase 2A catalytic subunits to form alpha-leucine ester residues.</text>
</comment>
<protein>
    <recommendedName>
        <fullName evidence="6">Leucine carboxyl methyltransferase 1</fullName>
        <ecNumber evidence="6">2.1.1.233</ecNumber>
    </recommendedName>
</protein>
<dbReference type="GO" id="GO:0032259">
    <property type="term" value="P:methylation"/>
    <property type="evidence" value="ECO:0007669"/>
    <property type="project" value="UniProtKB-KW"/>
</dbReference>
<evidence type="ECO:0000256" key="2">
    <source>
        <dbReference type="ARBA" id="ARBA00010703"/>
    </source>
</evidence>
<dbReference type="VEuPathDB" id="TriTrypDB:TCDM_01238"/>
<sequence length="334" mass="38349">MYFLGEERHFRVLSPSFGVRGLQGSVTSEAAKIQTQMALQQTAYSACSRKVHCVSKHYLDDPFVHFFSRDMTIVNSPLMNRGTWLRTVAIERSVLSFARNWSAEGPLQVISFGSGVDTLYFRLKKDHSEVNIVRYIELDFPDLVAEKQRVIEKTERLNQLVGPEYELVPCDLQKLDELREILKRVSRNDVPTVLLAEMVFVYLEERTTTAILELTLNDVLKREVCVLLIAYDAIRPNDRFGEVMVNSLASSGVPLRGIKELPTPEAHAERCKRVGLKSVMATSMRQLYLSVPQETQEWLKKLEMVDDWDEWCIMHDHYCFVLATNKAEALPTIF</sequence>
<dbReference type="AlphaFoldDB" id="V5BQK9"/>
<accession>V5BQK9</accession>
<proteinExistence type="inferred from homology"/>
<dbReference type="PIRSF" id="PIRSF016305">
    <property type="entry name" value="LCM_mtfrase"/>
    <property type="match status" value="1"/>
</dbReference>
<reference evidence="8 9" key="1">
    <citation type="journal article" date="2014" name="Genome Announc.">
        <title>Trypanosoma cruzi Clone Dm28c Draft Genome Sequence.</title>
        <authorList>
            <person name="Grisard E.C."/>
            <person name="Teixeira S.M."/>
            <person name="de Almeida L.G."/>
            <person name="Stoco P.H."/>
            <person name="Gerber A.L."/>
            <person name="Talavera-Lopez C."/>
            <person name="Lima O.C."/>
            <person name="Andersson B."/>
            <person name="de Vasconcelos A.T."/>
        </authorList>
    </citation>
    <scope>NUCLEOTIDE SEQUENCE [LARGE SCALE GENOMIC DNA]</scope>
    <source>
        <strain evidence="8 9">Dm28c</strain>
    </source>
</reference>
<dbReference type="Proteomes" id="UP000017861">
    <property type="component" value="Unassembled WGS sequence"/>
</dbReference>
<evidence type="ECO:0000256" key="3">
    <source>
        <dbReference type="ARBA" id="ARBA00022603"/>
    </source>
</evidence>
<evidence type="ECO:0000256" key="5">
    <source>
        <dbReference type="ARBA" id="ARBA00022691"/>
    </source>
</evidence>
<dbReference type="Gene3D" id="3.40.50.150">
    <property type="entry name" value="Vaccinia Virus protein VP39"/>
    <property type="match status" value="1"/>
</dbReference>